<evidence type="ECO:0000256" key="1">
    <source>
        <dbReference type="ARBA" id="ARBA00010932"/>
    </source>
</evidence>
<dbReference type="PANTHER" id="PTHR31545:SF2">
    <property type="entry name" value="SPEEDY PROTEIN C"/>
    <property type="match status" value="1"/>
</dbReference>
<dbReference type="InterPro" id="IPR052316">
    <property type="entry name" value="Speedy-Ringo_regulator"/>
</dbReference>
<evidence type="ECO:0000313" key="4">
    <source>
        <dbReference type="EMBL" id="KAG8454213.1"/>
    </source>
</evidence>
<feature type="region of interest" description="Disordered" evidence="3">
    <location>
        <begin position="1"/>
        <end position="28"/>
    </location>
</feature>
<keyword evidence="5" id="KW-1185">Reference proteome</keyword>
<evidence type="ECO:0000256" key="2">
    <source>
        <dbReference type="ARBA" id="ARBA00023306"/>
    </source>
</evidence>
<dbReference type="PANTHER" id="PTHR31545">
    <property type="entry name" value="SEEDY PROTEIN A/C FAMILY MEMBER"/>
    <property type="match status" value="1"/>
</dbReference>
<dbReference type="Proteomes" id="UP000812440">
    <property type="component" value="Chromosome 1"/>
</dbReference>
<dbReference type="EMBL" id="JAACNH010000001">
    <property type="protein sequence ID" value="KAG8454213.1"/>
    <property type="molecule type" value="Genomic_DNA"/>
</dbReference>
<evidence type="ECO:0000313" key="5">
    <source>
        <dbReference type="Proteomes" id="UP000812440"/>
    </source>
</evidence>
<keyword evidence="2" id="KW-0131">Cell cycle</keyword>
<reference evidence="4" key="1">
    <citation type="thesis" date="2020" institute="ProQuest LLC" country="789 East Eisenhower Parkway, Ann Arbor, MI, USA">
        <title>Comparative Genomics and Chromosome Evolution.</title>
        <authorList>
            <person name="Mudd A.B."/>
        </authorList>
    </citation>
    <scope>NUCLEOTIDE SEQUENCE</scope>
    <source>
        <strain evidence="4">Female2</strain>
        <tissue evidence="4">Blood</tissue>
    </source>
</reference>
<dbReference type="InterPro" id="IPR020984">
    <property type="entry name" value="Speedy"/>
</dbReference>
<proteinExistence type="inferred from homology"/>
<gene>
    <name evidence="4" type="ORF">GDO86_000741</name>
</gene>
<dbReference type="GO" id="GO:0019901">
    <property type="term" value="F:protein kinase binding"/>
    <property type="evidence" value="ECO:0007669"/>
    <property type="project" value="InterPro"/>
</dbReference>
<sequence>MNIVETSPPHQDPPMKKRRQEEEDFTDCDRTWSTGSTDTGFYQLLENKDIRKCLEMDRCRRVSDKYLLAMVLVYFHHAKLQDHEITALNFFAAVSCRCRDGEDFFTCIIDYRLGKESEEVSAKLKRAKMELWTRWTTGL</sequence>
<protein>
    <submittedName>
        <fullName evidence="4">Uncharacterized protein</fullName>
    </submittedName>
</protein>
<evidence type="ECO:0000256" key="3">
    <source>
        <dbReference type="SAM" id="MobiDB-lite"/>
    </source>
</evidence>
<comment type="similarity">
    <text evidence="1">Belongs to the Speedy/Ringo family.</text>
</comment>
<comment type="caution">
    <text evidence="4">The sequence shown here is derived from an EMBL/GenBank/DDBJ whole genome shotgun (WGS) entry which is preliminary data.</text>
</comment>
<dbReference type="Pfam" id="PF11357">
    <property type="entry name" value="Spy1"/>
    <property type="match status" value="1"/>
</dbReference>
<dbReference type="OrthoDB" id="9442170at2759"/>
<accession>A0A8T2KD28</accession>
<name>A0A8T2KD28_9PIPI</name>
<dbReference type="AlphaFoldDB" id="A0A8T2KD28"/>
<organism evidence="4 5">
    <name type="scientific">Hymenochirus boettgeri</name>
    <name type="common">Congo dwarf clawed frog</name>
    <dbReference type="NCBI Taxonomy" id="247094"/>
    <lineage>
        <taxon>Eukaryota</taxon>
        <taxon>Metazoa</taxon>
        <taxon>Chordata</taxon>
        <taxon>Craniata</taxon>
        <taxon>Vertebrata</taxon>
        <taxon>Euteleostomi</taxon>
        <taxon>Amphibia</taxon>
        <taxon>Batrachia</taxon>
        <taxon>Anura</taxon>
        <taxon>Pipoidea</taxon>
        <taxon>Pipidae</taxon>
        <taxon>Pipinae</taxon>
        <taxon>Hymenochirus</taxon>
    </lineage>
</organism>